<organism evidence="3 4">
    <name type="scientific">Pseudonocardia acidicola</name>
    <dbReference type="NCBI Taxonomy" id="2724939"/>
    <lineage>
        <taxon>Bacteria</taxon>
        <taxon>Bacillati</taxon>
        <taxon>Actinomycetota</taxon>
        <taxon>Actinomycetes</taxon>
        <taxon>Pseudonocardiales</taxon>
        <taxon>Pseudonocardiaceae</taxon>
        <taxon>Pseudonocardia</taxon>
    </lineage>
</organism>
<keyword evidence="4" id="KW-1185">Reference proteome</keyword>
<dbReference type="PANTHER" id="PTHR11365:SF10">
    <property type="entry name" value="HYDANTOINASE_OXOPROLINASE"/>
    <property type="match status" value="1"/>
</dbReference>
<proteinExistence type="predicted"/>
<name>A0ABX1SBD1_9PSEU</name>
<dbReference type="RefSeq" id="WP_169380920.1">
    <property type="nucleotide sequence ID" value="NZ_JAAXLA010000012.1"/>
</dbReference>
<reference evidence="3 4" key="1">
    <citation type="submission" date="2020-04" db="EMBL/GenBank/DDBJ databases">
        <authorList>
            <person name="Klaysubun C."/>
            <person name="Duangmal K."/>
            <person name="Lipun K."/>
        </authorList>
    </citation>
    <scope>NUCLEOTIDE SEQUENCE [LARGE SCALE GENOMIC DNA]</scope>
    <source>
        <strain evidence="3 4">K10HN5</strain>
    </source>
</reference>
<evidence type="ECO:0000313" key="4">
    <source>
        <dbReference type="Proteomes" id="UP000820669"/>
    </source>
</evidence>
<dbReference type="Pfam" id="PF05378">
    <property type="entry name" value="Hydant_A_N"/>
    <property type="match status" value="1"/>
</dbReference>
<dbReference type="InterPro" id="IPR002821">
    <property type="entry name" value="Hydantoinase_A"/>
</dbReference>
<dbReference type="InterPro" id="IPR043129">
    <property type="entry name" value="ATPase_NBD"/>
</dbReference>
<dbReference type="InterPro" id="IPR045079">
    <property type="entry name" value="Oxoprolinase-like"/>
</dbReference>
<dbReference type="Proteomes" id="UP000820669">
    <property type="component" value="Unassembled WGS sequence"/>
</dbReference>
<protein>
    <submittedName>
        <fullName evidence="3">Hydantoinase/oxoprolinase family protein</fullName>
    </submittedName>
</protein>
<dbReference type="Gene3D" id="3.30.420.40">
    <property type="match status" value="1"/>
</dbReference>
<dbReference type="InterPro" id="IPR008040">
    <property type="entry name" value="Hydant_A_N"/>
</dbReference>
<comment type="caution">
    <text evidence="3">The sequence shown here is derived from an EMBL/GenBank/DDBJ whole genome shotgun (WGS) entry which is preliminary data.</text>
</comment>
<sequence>MRADLRLGIDVGGTNTDAVVVDRADVLLAKAKAPTTPDVTAGIAAAIEAVLDGLGEGRDRITHAMLGTTHATNALLARDGLRRVAVLRIGGPATLAVPPLATFPADLRAAVAVGATVVAGGMEFDGTEIAPFDADATARFFDSVAGRAQAVAVTSVFPAVSDRHELAAEAIARAVLGDVHVSLSHEIGSIGLIERENATVLNAALVGVAHTVAHSFGDALEQHGLRPARYFAQNDGTLMELEYALRYPVLTIGCGPANSMRGAAHVSSLRDALVADVGGTSTEVGAMVNGFPGESNESVGIAGVRTNFRMPALVTLPLGGGTIVSGGDRPVRVGPQSVGYRLAESALVFGGSTQTLTDAAVAAGRVEVGHCAPHPRHHPALAQALACSDAMLAEAIDRAKVVPGDQPLVVVGGGGFLVPDDVPGVSEVHRPPDHEVANAIGAAIGLVSGQIERIARFGAGGRTAAIAEACESARLQAVRAGADPECTEIVDVEEVPLAYLTDPAVRIRVKAAGTLRFV</sequence>
<dbReference type="SUPFAM" id="SSF53067">
    <property type="entry name" value="Actin-like ATPase domain"/>
    <property type="match status" value="1"/>
</dbReference>
<dbReference type="EMBL" id="JAAXLA010000012">
    <property type="protein sequence ID" value="NMH97483.1"/>
    <property type="molecule type" value="Genomic_DNA"/>
</dbReference>
<evidence type="ECO:0000313" key="3">
    <source>
        <dbReference type="EMBL" id="NMH97483.1"/>
    </source>
</evidence>
<evidence type="ECO:0000259" key="2">
    <source>
        <dbReference type="Pfam" id="PF05378"/>
    </source>
</evidence>
<accession>A0ABX1SBD1</accession>
<gene>
    <name evidence="3" type="ORF">HF526_09185</name>
</gene>
<dbReference type="Pfam" id="PF01968">
    <property type="entry name" value="Hydantoinase_A"/>
    <property type="match status" value="1"/>
</dbReference>
<evidence type="ECO:0000259" key="1">
    <source>
        <dbReference type="Pfam" id="PF01968"/>
    </source>
</evidence>
<feature type="domain" description="Hydantoinase A/oxoprolinase" evidence="1">
    <location>
        <begin position="195"/>
        <end position="368"/>
    </location>
</feature>
<feature type="domain" description="Hydantoinase/oxoprolinase N-terminal" evidence="2">
    <location>
        <begin position="6"/>
        <end position="175"/>
    </location>
</feature>
<dbReference type="PANTHER" id="PTHR11365">
    <property type="entry name" value="5-OXOPROLINASE RELATED"/>
    <property type="match status" value="1"/>
</dbReference>